<dbReference type="NCBIfam" id="TIGR00229">
    <property type="entry name" value="sensory_box"/>
    <property type="match status" value="1"/>
</dbReference>
<dbReference type="PROSITE" id="PS50113">
    <property type="entry name" value="PAC"/>
    <property type="match status" value="1"/>
</dbReference>
<feature type="transmembrane region" description="Helical" evidence="9">
    <location>
        <begin position="41"/>
        <end position="61"/>
    </location>
</feature>
<dbReference type="Pfam" id="PF16927">
    <property type="entry name" value="HisKA_7TM"/>
    <property type="match status" value="1"/>
</dbReference>
<dbReference type="Gene3D" id="1.20.5.1930">
    <property type="match status" value="1"/>
</dbReference>
<protein>
    <recommendedName>
        <fullName evidence="2">histidine kinase</fullName>
        <ecNumber evidence="2">2.7.13.3</ecNumber>
    </recommendedName>
</protein>
<evidence type="ECO:0000256" key="5">
    <source>
        <dbReference type="ARBA" id="ARBA00022741"/>
    </source>
</evidence>
<reference evidence="12" key="1">
    <citation type="journal article" date="2020" name="mSystems">
        <title>Genome- and Community-Level Interaction Insights into Carbon Utilization and Element Cycling Functions of Hydrothermarchaeota in Hydrothermal Sediment.</title>
        <authorList>
            <person name="Zhou Z."/>
            <person name="Liu Y."/>
            <person name="Xu W."/>
            <person name="Pan J."/>
            <person name="Luo Z.H."/>
            <person name="Li M."/>
        </authorList>
    </citation>
    <scope>NUCLEOTIDE SEQUENCE [LARGE SCALE GENOMIC DNA]</scope>
    <source>
        <strain evidence="12">SpSt-477</strain>
    </source>
</reference>
<evidence type="ECO:0000256" key="9">
    <source>
        <dbReference type="SAM" id="Phobius"/>
    </source>
</evidence>
<evidence type="ECO:0000256" key="4">
    <source>
        <dbReference type="ARBA" id="ARBA00022679"/>
    </source>
</evidence>
<dbReference type="InterPro" id="IPR003594">
    <property type="entry name" value="HATPase_dom"/>
</dbReference>
<feature type="transmembrane region" description="Helical" evidence="9">
    <location>
        <begin position="179"/>
        <end position="198"/>
    </location>
</feature>
<evidence type="ECO:0000259" key="10">
    <source>
        <dbReference type="PROSITE" id="PS50112"/>
    </source>
</evidence>
<evidence type="ECO:0000256" key="7">
    <source>
        <dbReference type="ARBA" id="ARBA00022840"/>
    </source>
</evidence>
<dbReference type="Pfam" id="PF08448">
    <property type="entry name" value="PAS_4"/>
    <property type="match status" value="1"/>
</dbReference>
<evidence type="ECO:0000256" key="2">
    <source>
        <dbReference type="ARBA" id="ARBA00012438"/>
    </source>
</evidence>
<gene>
    <name evidence="12" type="ORF">ENS29_02500</name>
</gene>
<evidence type="ECO:0000256" key="3">
    <source>
        <dbReference type="ARBA" id="ARBA00022553"/>
    </source>
</evidence>
<dbReference type="InterPro" id="IPR000700">
    <property type="entry name" value="PAS-assoc_C"/>
</dbReference>
<comment type="caution">
    <text evidence="12">The sequence shown here is derived from an EMBL/GenBank/DDBJ whole genome shotgun (WGS) entry which is preliminary data.</text>
</comment>
<dbReference type="Pfam" id="PF02518">
    <property type="entry name" value="HATPase_c"/>
    <property type="match status" value="1"/>
</dbReference>
<dbReference type="EC" id="2.7.13.3" evidence="2"/>
<evidence type="ECO:0000256" key="1">
    <source>
        <dbReference type="ARBA" id="ARBA00000085"/>
    </source>
</evidence>
<keyword evidence="7" id="KW-0067">ATP-binding</keyword>
<proteinExistence type="predicted"/>
<dbReference type="Pfam" id="PF07730">
    <property type="entry name" value="HisKA_3"/>
    <property type="match status" value="1"/>
</dbReference>
<feature type="transmembrane region" description="Helical" evidence="9">
    <location>
        <begin position="81"/>
        <end position="100"/>
    </location>
</feature>
<dbReference type="InterPro" id="IPR036890">
    <property type="entry name" value="HATPase_C_sf"/>
</dbReference>
<keyword evidence="5" id="KW-0547">Nucleotide-binding</keyword>
<dbReference type="PANTHER" id="PTHR24421:SF10">
    <property type="entry name" value="NITRATE_NITRITE SENSOR PROTEIN NARQ"/>
    <property type="match status" value="1"/>
</dbReference>
<feature type="transmembrane region" description="Helical" evidence="9">
    <location>
        <begin position="107"/>
        <end position="124"/>
    </location>
</feature>
<keyword evidence="9" id="KW-1133">Transmembrane helix</keyword>
<dbReference type="PROSITE" id="PS50112">
    <property type="entry name" value="PAS"/>
    <property type="match status" value="1"/>
</dbReference>
<dbReference type="InterPro" id="IPR031621">
    <property type="entry name" value="HisKA_7TM"/>
</dbReference>
<name>A0A7C4RN66_9BACT</name>
<dbReference type="GO" id="GO:0000155">
    <property type="term" value="F:phosphorelay sensor kinase activity"/>
    <property type="evidence" value="ECO:0007669"/>
    <property type="project" value="InterPro"/>
</dbReference>
<keyword evidence="8" id="KW-0902">Two-component regulatory system</keyword>
<organism evidence="12">
    <name type="scientific">Desulfatirhabdium butyrativorans</name>
    <dbReference type="NCBI Taxonomy" id="340467"/>
    <lineage>
        <taxon>Bacteria</taxon>
        <taxon>Pseudomonadati</taxon>
        <taxon>Thermodesulfobacteriota</taxon>
        <taxon>Desulfobacteria</taxon>
        <taxon>Desulfobacterales</taxon>
        <taxon>Desulfatirhabdiaceae</taxon>
        <taxon>Desulfatirhabdium</taxon>
    </lineage>
</organism>
<feature type="transmembrane region" description="Helical" evidence="9">
    <location>
        <begin position="15"/>
        <end position="34"/>
    </location>
</feature>
<comment type="catalytic activity">
    <reaction evidence="1">
        <text>ATP + protein L-histidine = ADP + protein N-phospho-L-histidine.</text>
        <dbReference type="EC" id="2.7.13.3"/>
    </reaction>
</comment>
<keyword evidence="4" id="KW-0808">Transferase</keyword>
<dbReference type="GO" id="GO:0046983">
    <property type="term" value="F:protein dimerization activity"/>
    <property type="evidence" value="ECO:0007669"/>
    <property type="project" value="InterPro"/>
</dbReference>
<keyword evidence="9" id="KW-0472">Membrane</keyword>
<evidence type="ECO:0000313" key="12">
    <source>
        <dbReference type="EMBL" id="HGU31708.1"/>
    </source>
</evidence>
<dbReference type="InterPro" id="IPR000014">
    <property type="entry name" value="PAS"/>
</dbReference>
<keyword evidence="6" id="KW-0418">Kinase</keyword>
<keyword evidence="9" id="KW-0812">Transmembrane</keyword>
<dbReference type="AlphaFoldDB" id="A0A7C4RN66"/>
<dbReference type="SUPFAM" id="SSF55874">
    <property type="entry name" value="ATPase domain of HSP90 chaperone/DNA topoisomerase II/histidine kinase"/>
    <property type="match status" value="1"/>
</dbReference>
<dbReference type="GO" id="GO:0016020">
    <property type="term" value="C:membrane"/>
    <property type="evidence" value="ECO:0007669"/>
    <property type="project" value="InterPro"/>
</dbReference>
<dbReference type="Gene3D" id="3.30.450.20">
    <property type="entry name" value="PAS domain"/>
    <property type="match status" value="1"/>
</dbReference>
<evidence type="ECO:0000259" key="11">
    <source>
        <dbReference type="PROSITE" id="PS50113"/>
    </source>
</evidence>
<feature type="transmembrane region" description="Helical" evidence="9">
    <location>
        <begin position="152"/>
        <end position="172"/>
    </location>
</feature>
<accession>A0A7C4RN66</accession>
<dbReference type="EMBL" id="DSUH01000054">
    <property type="protein sequence ID" value="HGU31708.1"/>
    <property type="molecule type" value="Genomic_DNA"/>
</dbReference>
<dbReference type="InterPro" id="IPR013656">
    <property type="entry name" value="PAS_4"/>
</dbReference>
<feature type="domain" description="PAC" evidence="11">
    <location>
        <begin position="300"/>
        <end position="352"/>
    </location>
</feature>
<dbReference type="CDD" id="cd00130">
    <property type="entry name" value="PAS"/>
    <property type="match status" value="1"/>
</dbReference>
<sequence length="567" mass="63583">MPGDTMLWGYQYNPYVLPSLIPLLFLVLLGIHCFRNRKVPGAVPFIVLIGLTILWIMANSFGLSATEDPARLFWFKFEKALVLPIASAALCFVLAYAGLAHWLNRQVIGVLILVPLTFALLILTNDTHHLVWKHILSDGIIRTELGPVHWAAAVYGYALGLVQLVVLVWLFIRSPRHRWIAAGLILGLLWIRIASYLNISDNNPFKPLNFMILASNLTFLLYALAFFRLNMFELVPIARNVVIDRMMEAMIVLDTQKHISDMNETAERLLNLSRKQAIGRQAESALEAFPDMVSLIRNPETRQKELLPADPHPRWYHISISPLSDQHALLLGYLIWMRDITEQKQIQEQHLDNQRTHAMLQERELLGRELHDGIGQILAAAQLKIASAGELLSRGESDQAALCLRQLSGIVQEGKNAIRAYLAGVKALTPSENGFLETLKNNIDRYSRNQNIRIELHADPEVRCIPIHASVAAQIHLIVQEAITNVWLHAKARLAKVLLSIQDNYLCITIEDDGQGFDTTAAGKPDAFGLISMRGRATSVGGCMEMTSIPGKGTRVSVQVPWRKETT</sequence>
<evidence type="ECO:0000256" key="8">
    <source>
        <dbReference type="ARBA" id="ARBA00023012"/>
    </source>
</evidence>
<evidence type="ECO:0000256" key="6">
    <source>
        <dbReference type="ARBA" id="ARBA00022777"/>
    </source>
</evidence>
<dbReference type="GO" id="GO:0005524">
    <property type="term" value="F:ATP binding"/>
    <property type="evidence" value="ECO:0007669"/>
    <property type="project" value="UniProtKB-KW"/>
</dbReference>
<dbReference type="InterPro" id="IPR011712">
    <property type="entry name" value="Sig_transdc_His_kin_sub3_dim/P"/>
</dbReference>
<dbReference type="InterPro" id="IPR035965">
    <property type="entry name" value="PAS-like_dom_sf"/>
</dbReference>
<feature type="domain" description="PAS" evidence="10">
    <location>
        <begin position="242"/>
        <end position="281"/>
    </location>
</feature>
<dbReference type="SUPFAM" id="SSF55785">
    <property type="entry name" value="PYP-like sensor domain (PAS domain)"/>
    <property type="match status" value="1"/>
</dbReference>
<feature type="transmembrane region" description="Helical" evidence="9">
    <location>
        <begin position="210"/>
        <end position="229"/>
    </location>
</feature>
<dbReference type="CDD" id="cd16917">
    <property type="entry name" value="HATPase_UhpB-NarQ-NarX-like"/>
    <property type="match status" value="1"/>
</dbReference>
<dbReference type="Gene3D" id="3.30.565.10">
    <property type="entry name" value="Histidine kinase-like ATPase, C-terminal domain"/>
    <property type="match status" value="1"/>
</dbReference>
<keyword evidence="3" id="KW-0597">Phosphoprotein</keyword>
<dbReference type="PANTHER" id="PTHR24421">
    <property type="entry name" value="NITRATE/NITRITE SENSOR PROTEIN NARX-RELATED"/>
    <property type="match status" value="1"/>
</dbReference>
<dbReference type="InterPro" id="IPR050482">
    <property type="entry name" value="Sensor_HK_TwoCompSys"/>
</dbReference>